<evidence type="ECO:0000313" key="2">
    <source>
        <dbReference type="Proteomes" id="UP000006919"/>
    </source>
</evidence>
<dbReference type="KEGG" id="ral:Rumal_2626"/>
<evidence type="ECO:0000313" key="1">
    <source>
        <dbReference type="EMBL" id="ADU23101.1"/>
    </source>
</evidence>
<dbReference type="OrthoDB" id="1822162at2"/>
<dbReference type="AlphaFoldDB" id="E6UGH8"/>
<dbReference type="eggNOG" id="ENOG5032JXC">
    <property type="taxonomic scope" value="Bacteria"/>
</dbReference>
<sequence length="111" mass="13155" precursor="true">MPSKSVFVGSWSYLMPNTNADSDGHIVLIKRLSFGPCEVYEWGIDNNSLPYEEYQWCEDEYFKDESYFKHITKKELTKQIESVIHVFTENELPEWANIYYKILDWLNTGLS</sequence>
<protein>
    <submittedName>
        <fullName evidence="1">Uncharacterized protein</fullName>
    </submittedName>
</protein>
<accession>E6UGH8</accession>
<dbReference type="HOGENOM" id="CLU_2141585_0_0_9"/>
<dbReference type="Proteomes" id="UP000006919">
    <property type="component" value="Chromosome"/>
</dbReference>
<organism evidence="1 2">
    <name type="scientific">Ruminococcus albus (strain ATCC 27210 / DSM 20455 / JCM 14654 / NCDO 2250 / 7)</name>
    <dbReference type="NCBI Taxonomy" id="697329"/>
    <lineage>
        <taxon>Bacteria</taxon>
        <taxon>Bacillati</taxon>
        <taxon>Bacillota</taxon>
        <taxon>Clostridia</taxon>
        <taxon>Eubacteriales</taxon>
        <taxon>Oscillospiraceae</taxon>
        <taxon>Ruminococcus</taxon>
    </lineage>
</organism>
<dbReference type="RefSeq" id="WP_013499228.1">
    <property type="nucleotide sequence ID" value="NC_014833.1"/>
</dbReference>
<dbReference type="EMBL" id="CP002403">
    <property type="protein sequence ID" value="ADU23101.1"/>
    <property type="molecule type" value="Genomic_DNA"/>
</dbReference>
<reference evidence="1 2" key="1">
    <citation type="journal article" date="2011" name="J. Bacteriol.">
        <title>Complete genome of the cellulolytic ruminal bacterium Ruminococcus albus 7.</title>
        <authorList>
            <person name="Suen G."/>
            <person name="Stevenson D.M."/>
            <person name="Bruce D.C."/>
            <person name="Chertkov O."/>
            <person name="Copeland A."/>
            <person name="Cheng J.F."/>
            <person name="Detter C."/>
            <person name="Detter J.C."/>
            <person name="Goodwin L.A."/>
            <person name="Han C.S."/>
            <person name="Hauser L.J."/>
            <person name="Ivanova N.N."/>
            <person name="Kyrpides N.C."/>
            <person name="Land M.L."/>
            <person name="Lapidus A."/>
            <person name="Lucas S."/>
            <person name="Ovchinnikova G."/>
            <person name="Pitluck S."/>
            <person name="Tapia R."/>
            <person name="Woyke T."/>
            <person name="Boyum J."/>
            <person name="Mead D."/>
            <person name="Weimer P.J."/>
        </authorList>
    </citation>
    <scope>NUCLEOTIDE SEQUENCE [LARGE SCALE GENOMIC DNA]</scope>
    <source>
        <strain evidence="2">ATCC 27210 / DSM 20455 / JCM 14654 / NCDO 2250 / 7</strain>
    </source>
</reference>
<name>E6UGH8_RUMA7</name>
<proteinExistence type="predicted"/>
<dbReference type="STRING" id="697329.Rumal_2626"/>
<gene>
    <name evidence="1" type="ordered locus">Rumal_2626</name>
</gene>